<name>A0A6G1G959_9PEZI</name>
<evidence type="ECO:0000313" key="5">
    <source>
        <dbReference type="RefSeq" id="XP_033536266.1"/>
    </source>
</evidence>
<evidence type="ECO:0000256" key="1">
    <source>
        <dbReference type="SAM" id="MobiDB-lite"/>
    </source>
</evidence>
<evidence type="ECO:0000313" key="3">
    <source>
        <dbReference type="EMBL" id="KAF1814635.1"/>
    </source>
</evidence>
<dbReference type="AlphaFoldDB" id="A0A6G1G959"/>
<sequence>MASSSYLSGLLTATASRYSSLRRTLLSEETDGDTEDDTHICRVLRAYYTEKGRPFPPWLPPDPKAPPPGAPAGTAGGKLAFVSNLGANMWGNNNQGQPPAQQGSYKGSGGGLSDLWDSSGAQAQQPPPSSLRRNAPNRQGAKTDPPEARRPMGGAGLVDSYSPNHSQQASSRPLPSQRFGSYQSSGASDSASPPTTGGTSAQQRLKARLYGGRSTSPTPPNASPAGGGRGGGGGAYDQGSPYDRPSSTMSEPRGRYDKGSTSRSTGSSNQSYGSSQDSPYGSQGGGLPPNPRSGRERGGLPGGPRPYR</sequence>
<proteinExistence type="predicted"/>
<feature type="compositionally biased region" description="Low complexity" evidence="1">
    <location>
        <begin position="261"/>
        <end position="278"/>
    </location>
</feature>
<reference evidence="5" key="2">
    <citation type="submission" date="2020-04" db="EMBL/GenBank/DDBJ databases">
        <authorList>
            <consortium name="NCBI Genome Project"/>
        </authorList>
    </citation>
    <scope>NUCLEOTIDE SEQUENCE</scope>
    <source>
        <strain evidence="5">CBS 781.70</strain>
    </source>
</reference>
<dbReference type="Pfam" id="PF14475">
    <property type="entry name" value="Mso1_Sec1_bdg"/>
    <property type="match status" value="1"/>
</dbReference>
<feature type="region of interest" description="Disordered" evidence="1">
    <location>
        <begin position="52"/>
        <end position="308"/>
    </location>
</feature>
<keyword evidence="4" id="KW-1185">Reference proteome</keyword>
<reference evidence="5" key="3">
    <citation type="submission" date="2025-04" db="UniProtKB">
        <authorList>
            <consortium name="RefSeq"/>
        </authorList>
    </citation>
    <scope>IDENTIFICATION</scope>
    <source>
        <strain evidence="5">CBS 781.70</strain>
    </source>
</reference>
<feature type="compositionally biased region" description="Pro residues" evidence="1">
    <location>
        <begin position="54"/>
        <end position="70"/>
    </location>
</feature>
<organism evidence="3">
    <name type="scientific">Eremomyces bilateralis CBS 781.70</name>
    <dbReference type="NCBI Taxonomy" id="1392243"/>
    <lineage>
        <taxon>Eukaryota</taxon>
        <taxon>Fungi</taxon>
        <taxon>Dikarya</taxon>
        <taxon>Ascomycota</taxon>
        <taxon>Pezizomycotina</taxon>
        <taxon>Dothideomycetes</taxon>
        <taxon>Dothideomycetes incertae sedis</taxon>
        <taxon>Eremomycetales</taxon>
        <taxon>Eremomycetaceae</taxon>
        <taxon>Eremomyces</taxon>
    </lineage>
</organism>
<feature type="compositionally biased region" description="Polar residues" evidence="1">
    <location>
        <begin position="161"/>
        <end position="174"/>
    </location>
</feature>
<dbReference type="InterPro" id="IPR028095">
    <property type="entry name" value="Mso1_N_dom"/>
</dbReference>
<feature type="domain" description="Mso1 N-terminal" evidence="2">
    <location>
        <begin position="20"/>
        <end position="59"/>
    </location>
</feature>
<gene>
    <name evidence="3 5" type="ORF">P152DRAFT_282262</name>
</gene>
<dbReference type="GeneID" id="54415499"/>
<reference evidence="3 5" key="1">
    <citation type="submission" date="2020-01" db="EMBL/GenBank/DDBJ databases">
        <authorList>
            <consortium name="DOE Joint Genome Institute"/>
            <person name="Haridas S."/>
            <person name="Albert R."/>
            <person name="Binder M."/>
            <person name="Bloem J."/>
            <person name="Labutti K."/>
            <person name="Salamov A."/>
            <person name="Andreopoulos B."/>
            <person name="Baker S.E."/>
            <person name="Barry K."/>
            <person name="Bills G."/>
            <person name="Bluhm B.H."/>
            <person name="Cannon C."/>
            <person name="Castanera R."/>
            <person name="Culley D.E."/>
            <person name="Daum C."/>
            <person name="Ezra D."/>
            <person name="Gonzalez J.B."/>
            <person name="Henrissat B."/>
            <person name="Kuo A."/>
            <person name="Liang C."/>
            <person name="Lipzen A."/>
            <person name="Lutzoni F."/>
            <person name="Magnuson J."/>
            <person name="Mondo S."/>
            <person name="Nolan M."/>
            <person name="Ohm R."/>
            <person name="Pangilinan J."/>
            <person name="Park H.-J."/>
            <person name="Ramirez L."/>
            <person name="Alfaro M."/>
            <person name="Sun H."/>
            <person name="Tritt A."/>
            <person name="Yoshinaga Y."/>
            <person name="Zwiers L.-H."/>
            <person name="Turgeon B.G."/>
            <person name="Goodwin S.B."/>
            <person name="Spatafora J.W."/>
            <person name="Crous P.W."/>
            <person name="Grigoriev I.V."/>
        </authorList>
    </citation>
    <scope>NUCLEOTIDE SEQUENCE</scope>
    <source>
        <strain evidence="3 5">CBS 781.70</strain>
    </source>
</reference>
<dbReference type="RefSeq" id="XP_033536266.1">
    <property type="nucleotide sequence ID" value="XM_033674929.1"/>
</dbReference>
<accession>A0A6G1G959</accession>
<feature type="compositionally biased region" description="Gly residues" evidence="1">
    <location>
        <begin position="225"/>
        <end position="236"/>
    </location>
</feature>
<protein>
    <recommendedName>
        <fullName evidence="2">Mso1 N-terminal domain-containing protein</fullName>
    </recommendedName>
</protein>
<dbReference type="Proteomes" id="UP000504638">
    <property type="component" value="Unplaced"/>
</dbReference>
<dbReference type="OrthoDB" id="2683368at2759"/>
<feature type="compositionally biased region" description="Low complexity" evidence="1">
    <location>
        <begin position="91"/>
        <end position="103"/>
    </location>
</feature>
<evidence type="ECO:0000259" key="2">
    <source>
        <dbReference type="Pfam" id="PF14475"/>
    </source>
</evidence>
<feature type="compositionally biased region" description="Polar residues" evidence="1">
    <location>
        <begin position="193"/>
        <end position="203"/>
    </location>
</feature>
<dbReference type="EMBL" id="ML975153">
    <property type="protein sequence ID" value="KAF1814635.1"/>
    <property type="molecule type" value="Genomic_DNA"/>
</dbReference>
<feature type="compositionally biased region" description="Low complexity" evidence="1">
    <location>
        <begin position="180"/>
        <end position="192"/>
    </location>
</feature>
<evidence type="ECO:0000313" key="4">
    <source>
        <dbReference type="Proteomes" id="UP000504638"/>
    </source>
</evidence>